<evidence type="ECO:0000313" key="2">
    <source>
        <dbReference type="EMBL" id="GAA0715272.1"/>
    </source>
</evidence>
<accession>A0ABN1IJY3</accession>
<reference evidence="2 3" key="1">
    <citation type="journal article" date="2019" name="Int. J. Syst. Evol. Microbiol.">
        <title>The Global Catalogue of Microorganisms (GCM) 10K type strain sequencing project: providing services to taxonomists for standard genome sequencing and annotation.</title>
        <authorList>
            <consortium name="The Broad Institute Genomics Platform"/>
            <consortium name="The Broad Institute Genome Sequencing Center for Infectious Disease"/>
            <person name="Wu L."/>
            <person name="Ma J."/>
        </authorList>
    </citation>
    <scope>NUCLEOTIDE SEQUENCE [LARGE SCALE GENOMIC DNA]</scope>
    <source>
        <strain evidence="2 3">JCM 15421</strain>
    </source>
</reference>
<dbReference type="RefSeq" id="WP_343790538.1">
    <property type="nucleotide sequence ID" value="NZ_BAAAEU010000008.1"/>
</dbReference>
<protein>
    <submittedName>
        <fullName evidence="2">Uncharacterized protein</fullName>
    </submittedName>
</protein>
<dbReference type="Proteomes" id="UP001501523">
    <property type="component" value="Unassembled WGS sequence"/>
</dbReference>
<dbReference type="EMBL" id="BAAAEU010000008">
    <property type="protein sequence ID" value="GAA0715272.1"/>
    <property type="molecule type" value="Genomic_DNA"/>
</dbReference>
<evidence type="ECO:0000313" key="3">
    <source>
        <dbReference type="Proteomes" id="UP001501523"/>
    </source>
</evidence>
<comment type="caution">
    <text evidence="2">The sequence shown here is derived from an EMBL/GenBank/DDBJ whole genome shotgun (WGS) entry which is preliminary data.</text>
</comment>
<gene>
    <name evidence="2" type="ORF">GCM10009105_20610</name>
</gene>
<name>A0ABN1IJY3_9GAMM</name>
<organism evidence="2 3">
    <name type="scientific">Dokdonella soli</name>
    <dbReference type="NCBI Taxonomy" id="529810"/>
    <lineage>
        <taxon>Bacteria</taxon>
        <taxon>Pseudomonadati</taxon>
        <taxon>Pseudomonadota</taxon>
        <taxon>Gammaproteobacteria</taxon>
        <taxon>Lysobacterales</taxon>
        <taxon>Rhodanobacteraceae</taxon>
        <taxon>Dokdonella</taxon>
    </lineage>
</organism>
<sequence length="133" mass="13881">MSQPSAAAPNPIAQLALMGHQIEFFERANSIAKGICRMQTDISPEATTFLKAHTLAFLGEIGAIEAIVACGGVVAQYQRPDAPAQAPPLQALQTPLQVSPEAKPNRAARRAQAKWKGENGIKPDGGVAPTSAA</sequence>
<feature type="region of interest" description="Disordered" evidence="1">
    <location>
        <begin position="96"/>
        <end position="133"/>
    </location>
</feature>
<proteinExistence type="predicted"/>
<evidence type="ECO:0000256" key="1">
    <source>
        <dbReference type="SAM" id="MobiDB-lite"/>
    </source>
</evidence>
<keyword evidence="3" id="KW-1185">Reference proteome</keyword>